<evidence type="ECO:0000256" key="1">
    <source>
        <dbReference type="ARBA" id="ARBA00022824"/>
    </source>
</evidence>
<dbReference type="InParanoid" id="B0WQW7"/>
<dbReference type="InterPro" id="IPR036356">
    <property type="entry name" value="ERp29_C_sf"/>
</dbReference>
<evidence type="ECO:0000313" key="5">
    <source>
        <dbReference type="EMBL" id="EDS33047.1"/>
    </source>
</evidence>
<dbReference type="OrthoDB" id="417262at2759"/>
<dbReference type="InterPro" id="IPR036249">
    <property type="entry name" value="Thioredoxin-like_sf"/>
</dbReference>
<dbReference type="HOGENOM" id="CLU_001680_3_0_1"/>
<dbReference type="Gene3D" id="3.40.30.10">
    <property type="entry name" value="Glutaredoxin"/>
    <property type="match status" value="1"/>
</dbReference>
<sequence length="266" mass="30240">MVKFTVQLLHLSSLLLLAYYCAPTRAANGCVELDRLNFDRIVQRFRYTLVKFDVAFPFGAQHEAFTGFAQEAAESIGDLLFALVGIKDYGDKENSDLGKRFKIPEKYPVIKLFNNQSLESYIDYPEDNPVTIADLRKFVRENTDLYIGLAGCVMEADELAARFADPANSKPHLESLIDETQTLHDSIQSETDRISLQIYLTLMKKMASSSNKPIHEFITAEKQRVQGLLKGKISDKKKADLYLRLNIMESFKPLSNTDNVRKNDEL</sequence>
<reference evidence="6" key="2">
    <citation type="submission" date="2021-02" db="UniProtKB">
        <authorList>
            <consortium name="EnsemblMetazoa"/>
        </authorList>
    </citation>
    <scope>IDENTIFICATION</scope>
    <source>
        <strain evidence="6">JHB</strain>
    </source>
</reference>
<dbReference type="VEuPathDB" id="VectorBase:CQUJHB013652"/>
<dbReference type="EMBL" id="DS232046">
    <property type="protein sequence ID" value="EDS33047.1"/>
    <property type="molecule type" value="Genomic_DNA"/>
</dbReference>
<dbReference type="FunCoup" id="B0WQW7">
    <property type="interactions" value="596"/>
</dbReference>
<dbReference type="InterPro" id="IPR016855">
    <property type="entry name" value="ERp29"/>
</dbReference>
<dbReference type="GO" id="GO:0009306">
    <property type="term" value="P:protein secretion"/>
    <property type="evidence" value="ECO:0007669"/>
    <property type="project" value="InterPro"/>
</dbReference>
<feature type="domain" description="Endoplasmic reticulum resident protein 29 C-terminal" evidence="3">
    <location>
        <begin position="151"/>
        <end position="251"/>
    </location>
</feature>
<dbReference type="eggNOG" id="ENOG502QSHC">
    <property type="taxonomic scope" value="Eukaryota"/>
</dbReference>
<dbReference type="Pfam" id="PF07912">
    <property type="entry name" value="ERp29_N"/>
    <property type="match status" value="1"/>
</dbReference>
<dbReference type="STRING" id="7176.B0WQW7"/>
<accession>B0WQW7</accession>
<proteinExistence type="predicted"/>
<feature type="domain" description="ERp29 N-terminal" evidence="4">
    <location>
        <begin position="27"/>
        <end position="149"/>
    </location>
</feature>
<dbReference type="Gene3D" id="1.20.1150.12">
    <property type="entry name" value="Endoplasmic reticulum resident protein 29, C-terminal domain"/>
    <property type="match status" value="1"/>
</dbReference>
<dbReference type="EnsemblMetazoa" id="CPIJ009432-RA">
    <property type="protein sequence ID" value="CPIJ009432-PA"/>
    <property type="gene ID" value="CPIJ009432"/>
</dbReference>
<keyword evidence="7" id="KW-1185">Reference proteome</keyword>
<dbReference type="PANTHER" id="PTHR12211:SF0">
    <property type="entry name" value="ENDOPLASMIC RETICULUM RESIDENT PROTEIN 29"/>
    <property type="match status" value="1"/>
</dbReference>
<dbReference type="Pfam" id="PF07749">
    <property type="entry name" value="ERp29"/>
    <property type="match status" value="1"/>
</dbReference>
<dbReference type="Proteomes" id="UP000002320">
    <property type="component" value="Unassembled WGS sequence"/>
</dbReference>
<dbReference type="GO" id="GO:0005788">
    <property type="term" value="C:endoplasmic reticulum lumen"/>
    <property type="evidence" value="ECO:0007669"/>
    <property type="project" value="InterPro"/>
</dbReference>
<evidence type="ECO:0000256" key="2">
    <source>
        <dbReference type="SAM" id="SignalP"/>
    </source>
</evidence>
<feature type="signal peptide" evidence="2">
    <location>
        <begin position="1"/>
        <end position="26"/>
    </location>
</feature>
<evidence type="ECO:0000313" key="7">
    <source>
        <dbReference type="Proteomes" id="UP000002320"/>
    </source>
</evidence>
<evidence type="ECO:0000259" key="3">
    <source>
        <dbReference type="Pfam" id="PF07749"/>
    </source>
</evidence>
<dbReference type="AlphaFoldDB" id="B0WQW7"/>
<dbReference type="OMA" id="FPYGDKH"/>
<dbReference type="KEGG" id="cqu:CpipJ_CPIJ009432"/>
<organism>
    <name type="scientific">Culex quinquefasciatus</name>
    <name type="common">Southern house mosquito</name>
    <name type="synonym">Culex pungens</name>
    <dbReference type="NCBI Taxonomy" id="7176"/>
    <lineage>
        <taxon>Eukaryota</taxon>
        <taxon>Metazoa</taxon>
        <taxon>Ecdysozoa</taxon>
        <taxon>Arthropoda</taxon>
        <taxon>Hexapoda</taxon>
        <taxon>Insecta</taxon>
        <taxon>Pterygota</taxon>
        <taxon>Neoptera</taxon>
        <taxon>Endopterygota</taxon>
        <taxon>Diptera</taxon>
        <taxon>Nematocera</taxon>
        <taxon>Culicoidea</taxon>
        <taxon>Culicidae</taxon>
        <taxon>Culicinae</taxon>
        <taxon>Culicini</taxon>
        <taxon>Culex</taxon>
        <taxon>Culex</taxon>
    </lineage>
</organism>
<dbReference type="PANTHER" id="PTHR12211">
    <property type="entry name" value="ENDOPLASMIC RETICULUM PROTEIN ERP29"/>
    <property type="match status" value="1"/>
</dbReference>
<dbReference type="InterPro" id="IPR012883">
    <property type="entry name" value="ERp29_N"/>
</dbReference>
<dbReference type="VEuPathDB" id="VectorBase:CPIJ009432"/>
<keyword evidence="1" id="KW-0256">Endoplasmic reticulum</keyword>
<dbReference type="InterPro" id="IPR011679">
    <property type="entry name" value="ERp29_C"/>
</dbReference>
<feature type="chain" id="PRO_5011408418" evidence="2">
    <location>
        <begin position="27"/>
        <end position="266"/>
    </location>
</feature>
<dbReference type="SUPFAM" id="SSF52833">
    <property type="entry name" value="Thioredoxin-like"/>
    <property type="match status" value="1"/>
</dbReference>
<reference evidence="5" key="1">
    <citation type="submission" date="2007-03" db="EMBL/GenBank/DDBJ databases">
        <title>Annotation of Culex pipiens quinquefasciatus.</title>
        <authorList>
            <consortium name="The Broad Institute Genome Sequencing Platform"/>
            <person name="Atkinson P.W."/>
            <person name="Hemingway J."/>
            <person name="Christensen B.M."/>
            <person name="Higgs S."/>
            <person name="Kodira C."/>
            <person name="Hannick L."/>
            <person name="Megy K."/>
            <person name="O'Leary S."/>
            <person name="Pearson M."/>
            <person name="Haas B.J."/>
            <person name="Mauceli E."/>
            <person name="Wortman J.R."/>
            <person name="Lee N.H."/>
            <person name="Guigo R."/>
            <person name="Stanke M."/>
            <person name="Alvarado L."/>
            <person name="Amedeo P."/>
            <person name="Antoine C.H."/>
            <person name="Arensburger P."/>
            <person name="Bidwell S.L."/>
            <person name="Crawford M."/>
            <person name="Camaro F."/>
            <person name="Devon K."/>
            <person name="Engels R."/>
            <person name="Hammond M."/>
            <person name="Howarth C."/>
            <person name="Koehrsen M."/>
            <person name="Lawson D."/>
            <person name="Montgomery P."/>
            <person name="Nene V."/>
            <person name="Nusbaum C."/>
            <person name="Puiu D."/>
            <person name="Romero-Severson J."/>
            <person name="Severson D.W."/>
            <person name="Shumway M."/>
            <person name="Sisk P."/>
            <person name="Stolte C."/>
            <person name="Zeng Q."/>
            <person name="Eisenstadt E."/>
            <person name="Fraser-Liggett C."/>
            <person name="Strausberg R."/>
            <person name="Galagan J."/>
            <person name="Birren B."/>
            <person name="Collins F.H."/>
        </authorList>
    </citation>
    <scope>NUCLEOTIDE SEQUENCE [LARGE SCALE GENOMIC DNA]</scope>
    <source>
        <strain evidence="5">JHB</strain>
    </source>
</reference>
<keyword evidence="2" id="KW-0732">Signal</keyword>
<protein>
    <submittedName>
        <fullName evidence="5">Endoplasmic reticulum protein ERp29</fullName>
    </submittedName>
</protein>
<evidence type="ECO:0000259" key="4">
    <source>
        <dbReference type="Pfam" id="PF07912"/>
    </source>
</evidence>
<dbReference type="SUPFAM" id="SSF47933">
    <property type="entry name" value="ERP29 C domain-like"/>
    <property type="match status" value="1"/>
</dbReference>
<gene>
    <name evidence="6" type="primary">6041910</name>
    <name evidence="5" type="ORF">CpipJ_CPIJ009432</name>
</gene>
<name>B0WQW7_CULQU</name>
<evidence type="ECO:0000313" key="6">
    <source>
        <dbReference type="EnsemblMetazoa" id="CPIJ009432-PA"/>
    </source>
</evidence>